<comment type="caution">
    <text evidence="1">The sequence shown here is derived from an EMBL/GenBank/DDBJ whole genome shotgun (WGS) entry which is preliminary data.</text>
</comment>
<dbReference type="PANTHER" id="PTHR36529">
    <property type="entry name" value="SLL1095 PROTEIN"/>
    <property type="match status" value="1"/>
</dbReference>
<accession>A0A371JQT1</accession>
<keyword evidence="2" id="KW-1185">Reference proteome</keyword>
<dbReference type="PANTHER" id="PTHR36529:SF1">
    <property type="entry name" value="GLYCOSYLTRANSFERASE"/>
    <property type="match status" value="1"/>
</dbReference>
<evidence type="ECO:0000313" key="2">
    <source>
        <dbReference type="Proteomes" id="UP000261828"/>
    </source>
</evidence>
<proteinExistence type="predicted"/>
<reference evidence="1 2" key="1">
    <citation type="submission" date="2018-08" db="EMBL/GenBank/DDBJ databases">
        <title>Muricauda nanhaiensis sp. nov., isolated from seawater of the South China Sea.</title>
        <authorList>
            <person name="Dang Y."/>
        </authorList>
    </citation>
    <scope>NUCLEOTIDE SEQUENCE [LARGE SCALE GENOMIC DNA]</scope>
    <source>
        <strain evidence="1 2">SM1704</strain>
    </source>
</reference>
<dbReference type="SUPFAM" id="SSF53448">
    <property type="entry name" value="Nucleotide-diphospho-sugar transferases"/>
    <property type="match status" value="1"/>
</dbReference>
<protein>
    <submittedName>
        <fullName evidence="1">DUF2064 domain-containing protein</fullName>
    </submittedName>
</protein>
<dbReference type="Proteomes" id="UP000261828">
    <property type="component" value="Unassembled WGS sequence"/>
</dbReference>
<dbReference type="OrthoDB" id="9798250at2"/>
<organism evidence="1 2">
    <name type="scientific">Flagellimonas nanhaiensis</name>
    <dbReference type="NCBI Taxonomy" id="2292706"/>
    <lineage>
        <taxon>Bacteria</taxon>
        <taxon>Pseudomonadati</taxon>
        <taxon>Bacteroidota</taxon>
        <taxon>Flavobacteriia</taxon>
        <taxon>Flavobacteriales</taxon>
        <taxon>Flavobacteriaceae</taxon>
        <taxon>Flagellimonas</taxon>
    </lineage>
</organism>
<dbReference type="EMBL" id="QTJX01000002">
    <property type="protein sequence ID" value="RDY59846.1"/>
    <property type="molecule type" value="Genomic_DNA"/>
</dbReference>
<sequence length="237" mass="26642">MIISVQTSLVQNTAVLIFANSAEKDAHVKRIDGSSALFDRLTQQTLETVKASGLPYFLLTERNQYGATFSARFSNAIQEVFSSGYSQVISIGNDSPHLTVKHLLLAKQKLSKENIVLGPTLDGGFYLLGIHYNHFDKVSFEALPWQTVNLYQETLSYFRSNGCIVNTLDRLIDIDSIEDVKLLSNYIRTLSKSWISLFSGLWHKNIEILTRTLEVHIQILKQVPFNKGSPFAISNSI</sequence>
<dbReference type="AlphaFoldDB" id="A0A371JQT1"/>
<dbReference type="InterPro" id="IPR029044">
    <property type="entry name" value="Nucleotide-diphossugar_trans"/>
</dbReference>
<gene>
    <name evidence="1" type="ORF">DX873_10865</name>
</gene>
<evidence type="ECO:0000313" key="1">
    <source>
        <dbReference type="EMBL" id="RDY59846.1"/>
    </source>
</evidence>
<dbReference type="InterPro" id="IPR018641">
    <property type="entry name" value="Trfase_1_rSAM/seldom-assoc"/>
</dbReference>
<dbReference type="Pfam" id="PF09837">
    <property type="entry name" value="DUF2064"/>
    <property type="match status" value="1"/>
</dbReference>
<name>A0A371JQT1_9FLAO</name>
<dbReference type="Gene3D" id="3.90.550.10">
    <property type="entry name" value="Spore Coat Polysaccharide Biosynthesis Protein SpsA, Chain A"/>
    <property type="match status" value="1"/>
</dbReference>